<evidence type="ECO:0000313" key="11">
    <source>
        <dbReference type="EMBL" id="PFH31241.1"/>
    </source>
</evidence>
<evidence type="ECO:0000256" key="9">
    <source>
        <dbReference type="ARBA" id="ARBA00031044"/>
    </source>
</evidence>
<dbReference type="Proteomes" id="UP000224006">
    <property type="component" value="Chromosome XIII"/>
</dbReference>
<dbReference type="Gene3D" id="3.60.15.10">
    <property type="entry name" value="Ribonuclease Z/Hydroxyacylglutathione hydrolase-like"/>
    <property type="match status" value="1"/>
</dbReference>
<dbReference type="NCBIfam" id="TIGR03413">
    <property type="entry name" value="GSH_gloB"/>
    <property type="match status" value="1"/>
</dbReference>
<evidence type="ECO:0000256" key="1">
    <source>
        <dbReference type="ARBA" id="ARBA00001623"/>
    </source>
</evidence>
<dbReference type="GO" id="GO:0046872">
    <property type="term" value="F:metal ion binding"/>
    <property type="evidence" value="ECO:0007669"/>
    <property type="project" value="UniProtKB-KW"/>
</dbReference>
<dbReference type="PANTHER" id="PTHR11935">
    <property type="entry name" value="BETA LACTAMASE DOMAIN"/>
    <property type="match status" value="1"/>
</dbReference>
<dbReference type="OrthoDB" id="515692at2759"/>
<feature type="domain" description="Metallo-beta-lactamase" evidence="10">
    <location>
        <begin position="27"/>
        <end position="191"/>
    </location>
</feature>
<dbReference type="Pfam" id="PF16123">
    <property type="entry name" value="HAGH_C"/>
    <property type="match status" value="1"/>
</dbReference>
<dbReference type="InterPro" id="IPR036866">
    <property type="entry name" value="RibonucZ/Hydroxyglut_hydro"/>
</dbReference>
<dbReference type="InterPro" id="IPR017782">
    <property type="entry name" value="Hydroxyacylglutathione_Hdrlase"/>
</dbReference>
<dbReference type="RefSeq" id="XP_029215250.1">
    <property type="nucleotide sequence ID" value="XM_029361783.1"/>
</dbReference>
<dbReference type="InterPro" id="IPR035680">
    <property type="entry name" value="Clx_II_MBL"/>
</dbReference>
<dbReference type="EC" id="3.1.2.6" evidence="5"/>
<keyword evidence="7 11" id="KW-0378">Hydrolase</keyword>
<dbReference type="EMBL" id="NWUJ01000016">
    <property type="protein sequence ID" value="PFH31241.1"/>
    <property type="molecule type" value="Genomic_DNA"/>
</dbReference>
<keyword evidence="8" id="KW-0862">Zinc</keyword>
<dbReference type="InterPro" id="IPR032282">
    <property type="entry name" value="HAGH_C"/>
</dbReference>
<dbReference type="PANTHER" id="PTHR11935:SF94">
    <property type="entry name" value="TENZING NORGAY, ISOFORM C"/>
    <property type="match status" value="1"/>
</dbReference>
<evidence type="ECO:0000256" key="5">
    <source>
        <dbReference type="ARBA" id="ARBA00011917"/>
    </source>
</evidence>
<gene>
    <name evidence="11" type="ORF">BESB_031150</name>
</gene>
<evidence type="ECO:0000259" key="10">
    <source>
        <dbReference type="SMART" id="SM00849"/>
    </source>
</evidence>
<reference evidence="11 12" key="1">
    <citation type="submission" date="2017-09" db="EMBL/GenBank/DDBJ databases">
        <title>Genome sequencing of Besnoitia besnoiti strain Bb-Ger1.</title>
        <authorList>
            <person name="Schares G."/>
            <person name="Venepally P."/>
            <person name="Lorenzi H.A."/>
        </authorList>
    </citation>
    <scope>NUCLEOTIDE SEQUENCE [LARGE SCALE GENOMIC DNA]</scope>
    <source>
        <strain evidence="11 12">Bb-Ger1</strain>
    </source>
</reference>
<dbReference type="PIRSF" id="PIRSF005457">
    <property type="entry name" value="Glx"/>
    <property type="match status" value="1"/>
</dbReference>
<dbReference type="HAMAP" id="MF_01374">
    <property type="entry name" value="Glyoxalase_2"/>
    <property type="match status" value="1"/>
</dbReference>
<evidence type="ECO:0000256" key="7">
    <source>
        <dbReference type="ARBA" id="ARBA00022801"/>
    </source>
</evidence>
<dbReference type="InterPro" id="IPR001279">
    <property type="entry name" value="Metallo-B-lactamas"/>
</dbReference>
<comment type="pathway">
    <text evidence="3">Secondary metabolite metabolism; methylglyoxal degradation; (R)-lactate from methylglyoxal: step 2/2.</text>
</comment>
<evidence type="ECO:0000256" key="2">
    <source>
        <dbReference type="ARBA" id="ARBA00001947"/>
    </source>
</evidence>
<sequence length="274" mass="30184">MAAYMGGFDPKDPQQVADVVLVPTLSDNYAYLLIDRATKAAACIDPAEPEKVLKAAQAAGAELKMCLCTHKHLDHSGGSPSLSQKRPDLEMVGSGYEETPGVKKTVRDGDMLSLGDLHIRVLHTPCHTGGHVLYFVTSPKQPSLAPIIFTGDTLFVGGCGRFFEGTAQQMVHALLEVIKPLPANTRVFCGHEYTKSNLEFALKVEPGNADLKAKYDWTVKQREAQQPTIPSTIEQELRFNPFMRVEEKSVQEAMKSVGDTVETMQRLRELKNRS</sequence>
<dbReference type="GeneID" id="40308167"/>
<keyword evidence="6" id="KW-0479">Metal-binding</keyword>
<comment type="catalytic activity">
    <reaction evidence="1">
        <text>an S-(2-hydroxyacyl)glutathione + H2O = a 2-hydroxy carboxylate + glutathione + H(+)</text>
        <dbReference type="Rhea" id="RHEA:21864"/>
        <dbReference type="ChEBI" id="CHEBI:15377"/>
        <dbReference type="ChEBI" id="CHEBI:15378"/>
        <dbReference type="ChEBI" id="CHEBI:57925"/>
        <dbReference type="ChEBI" id="CHEBI:58896"/>
        <dbReference type="ChEBI" id="CHEBI:71261"/>
        <dbReference type="EC" id="3.1.2.6"/>
    </reaction>
</comment>
<evidence type="ECO:0000313" key="12">
    <source>
        <dbReference type="Proteomes" id="UP000224006"/>
    </source>
</evidence>
<evidence type="ECO:0000256" key="6">
    <source>
        <dbReference type="ARBA" id="ARBA00022723"/>
    </source>
</evidence>
<dbReference type="GO" id="GO:0004416">
    <property type="term" value="F:hydroxyacylglutathione hydrolase activity"/>
    <property type="evidence" value="ECO:0007669"/>
    <property type="project" value="UniProtKB-EC"/>
</dbReference>
<dbReference type="Pfam" id="PF00753">
    <property type="entry name" value="Lactamase_B"/>
    <property type="match status" value="1"/>
</dbReference>
<dbReference type="CDD" id="cd07723">
    <property type="entry name" value="hydroxyacylglutathione_hydrolase_MBL-fold"/>
    <property type="match status" value="1"/>
</dbReference>
<comment type="cofactor">
    <cofactor evidence="2">
        <name>Zn(2+)</name>
        <dbReference type="ChEBI" id="CHEBI:29105"/>
    </cofactor>
</comment>
<dbReference type="GO" id="GO:0019243">
    <property type="term" value="P:methylglyoxal catabolic process to D-lactate via S-lactoyl-glutathione"/>
    <property type="evidence" value="ECO:0007669"/>
    <property type="project" value="InterPro"/>
</dbReference>
<dbReference type="SUPFAM" id="SSF56281">
    <property type="entry name" value="Metallo-hydrolase/oxidoreductase"/>
    <property type="match status" value="1"/>
</dbReference>
<comment type="caution">
    <text evidence="11">The sequence shown here is derived from an EMBL/GenBank/DDBJ whole genome shotgun (WGS) entry which is preliminary data.</text>
</comment>
<dbReference type="STRING" id="94643.A0A2A9M4K6"/>
<keyword evidence="12" id="KW-1185">Reference proteome</keyword>
<dbReference type="SMART" id="SM00849">
    <property type="entry name" value="Lactamase_B"/>
    <property type="match status" value="1"/>
</dbReference>
<evidence type="ECO:0000256" key="4">
    <source>
        <dbReference type="ARBA" id="ARBA00006759"/>
    </source>
</evidence>
<dbReference type="KEGG" id="bbes:BESB_031150"/>
<dbReference type="VEuPathDB" id="ToxoDB:BESB_031150"/>
<name>A0A2A9M4K6_BESBE</name>
<accession>A0A2A9M4K6</accession>
<comment type="similarity">
    <text evidence="4">Belongs to the metallo-beta-lactamase superfamily. Glyoxalase II family.</text>
</comment>
<protein>
    <recommendedName>
        <fullName evidence="5">hydroxyacylglutathione hydrolase</fullName>
        <ecNumber evidence="5">3.1.2.6</ecNumber>
    </recommendedName>
    <alternativeName>
        <fullName evidence="9">Glyoxalase II</fullName>
    </alternativeName>
</protein>
<organism evidence="11 12">
    <name type="scientific">Besnoitia besnoiti</name>
    <name type="common">Apicomplexan protozoan</name>
    <dbReference type="NCBI Taxonomy" id="94643"/>
    <lineage>
        <taxon>Eukaryota</taxon>
        <taxon>Sar</taxon>
        <taxon>Alveolata</taxon>
        <taxon>Apicomplexa</taxon>
        <taxon>Conoidasida</taxon>
        <taxon>Coccidia</taxon>
        <taxon>Eucoccidiorida</taxon>
        <taxon>Eimeriorina</taxon>
        <taxon>Sarcocystidae</taxon>
        <taxon>Besnoitia</taxon>
    </lineage>
</organism>
<proteinExistence type="inferred from homology"/>
<evidence type="ECO:0000256" key="8">
    <source>
        <dbReference type="ARBA" id="ARBA00022833"/>
    </source>
</evidence>
<evidence type="ECO:0000256" key="3">
    <source>
        <dbReference type="ARBA" id="ARBA00004963"/>
    </source>
</evidence>
<dbReference type="AlphaFoldDB" id="A0A2A9M4K6"/>